<dbReference type="OrthoDB" id="9776217at2"/>
<protein>
    <submittedName>
        <fullName evidence="2">DNA replication protein DnaC</fullName>
    </submittedName>
</protein>
<accession>A0A0J8DC79</accession>
<dbReference type="AlphaFoldDB" id="A0A0J8DC79"/>
<dbReference type="CDD" id="cd00009">
    <property type="entry name" value="AAA"/>
    <property type="match status" value="1"/>
</dbReference>
<dbReference type="GO" id="GO:0005524">
    <property type="term" value="F:ATP binding"/>
    <property type="evidence" value="ECO:0007669"/>
    <property type="project" value="InterPro"/>
</dbReference>
<proteinExistence type="predicted"/>
<dbReference type="Gene3D" id="3.40.50.300">
    <property type="entry name" value="P-loop containing nucleotide triphosphate hydrolases"/>
    <property type="match status" value="1"/>
</dbReference>
<evidence type="ECO:0000259" key="1">
    <source>
        <dbReference type="Pfam" id="PF01695"/>
    </source>
</evidence>
<gene>
    <name evidence="2" type="primary">dnaC</name>
    <name evidence="2" type="ORF">CLCY_3c01340</name>
</gene>
<dbReference type="STRING" id="1121307.CLCY_3c01340"/>
<keyword evidence="3" id="KW-1185">Reference proteome</keyword>
<dbReference type="InterPro" id="IPR027417">
    <property type="entry name" value="P-loop_NTPase"/>
</dbReference>
<reference evidence="2 3" key="1">
    <citation type="submission" date="2015-06" db="EMBL/GenBank/DDBJ databases">
        <title>Draft genome sequence of the purine-degrading Clostridium cylindrosporum HC-1 (DSM 605).</title>
        <authorList>
            <person name="Poehlein A."/>
            <person name="Schiel-Bengelsdorf B."/>
            <person name="Bengelsdorf F."/>
            <person name="Daniel R."/>
            <person name="Duerre P."/>
        </authorList>
    </citation>
    <scope>NUCLEOTIDE SEQUENCE [LARGE SCALE GENOMIC DNA]</scope>
    <source>
        <strain evidence="2 3">DSM 605</strain>
    </source>
</reference>
<dbReference type="RefSeq" id="WP_048570513.1">
    <property type="nucleotide sequence ID" value="NZ_LFVU01000026.1"/>
</dbReference>
<dbReference type="Pfam" id="PF01695">
    <property type="entry name" value="IstB_IS21"/>
    <property type="match status" value="1"/>
</dbReference>
<dbReference type="PANTHER" id="PTHR30050:SF4">
    <property type="entry name" value="ATP-BINDING PROTEIN RV3427C IN INSERTION SEQUENCE-RELATED"/>
    <property type="match status" value="1"/>
</dbReference>
<name>A0A0J8DC79_CLOCY</name>
<dbReference type="PATRIC" id="fig|1121307.3.peg.1486"/>
<dbReference type="SUPFAM" id="SSF52540">
    <property type="entry name" value="P-loop containing nucleoside triphosphate hydrolases"/>
    <property type="match status" value="1"/>
</dbReference>
<dbReference type="NCBIfam" id="NF005304">
    <property type="entry name" value="PRK06835.1"/>
    <property type="match status" value="1"/>
</dbReference>
<dbReference type="EMBL" id="LFVU01000026">
    <property type="protein sequence ID" value="KMT21863.1"/>
    <property type="molecule type" value="Genomic_DNA"/>
</dbReference>
<feature type="domain" description="IstB-like ATP-binding" evidence="1">
    <location>
        <begin position="181"/>
        <end position="295"/>
    </location>
</feature>
<sequence>MKSNITEILEEYESLRLRNENLQRQRIEEVYTRLPVIRDIDSKISSIGFEIASSIFKLSKEGIDAEEFISNKRKEIESLKQEKAVILTENGFAHDYMDINYKCSKCKDTGYVDAKKCNCFKQKLINLYYKQSNLTNVLQRENFTTFKMDYYSTVKSETYGVSPRDNIMEISARCVDFCETFDNNNTNLLFTGSTGLGKTFLCNCIAMEVLKKGKSVVYNTSSTLIDNIRNIKYSDTDKSKLDYTLNCDLLIIDDLGTENITQSSQSEIFNIINERILRRKKTIISTNLSLDELQVKYHQRIVSRIFGNFDIFEFFGQDIRIIINSHKVKKR</sequence>
<dbReference type="GO" id="GO:0006260">
    <property type="term" value="P:DNA replication"/>
    <property type="evidence" value="ECO:0007669"/>
    <property type="project" value="TreeGrafter"/>
</dbReference>
<dbReference type="InterPro" id="IPR002611">
    <property type="entry name" value="IstB_ATP-bd"/>
</dbReference>
<dbReference type="PANTHER" id="PTHR30050">
    <property type="entry name" value="CHROMOSOMAL REPLICATION INITIATOR PROTEIN DNAA"/>
    <property type="match status" value="1"/>
</dbReference>
<dbReference type="Proteomes" id="UP000036756">
    <property type="component" value="Unassembled WGS sequence"/>
</dbReference>
<evidence type="ECO:0000313" key="3">
    <source>
        <dbReference type="Proteomes" id="UP000036756"/>
    </source>
</evidence>
<evidence type="ECO:0000313" key="2">
    <source>
        <dbReference type="EMBL" id="KMT21863.1"/>
    </source>
</evidence>
<comment type="caution">
    <text evidence="2">The sequence shown here is derived from an EMBL/GenBank/DDBJ whole genome shotgun (WGS) entry which is preliminary data.</text>
</comment>
<organism evidence="2 3">
    <name type="scientific">Clostridium cylindrosporum DSM 605</name>
    <dbReference type="NCBI Taxonomy" id="1121307"/>
    <lineage>
        <taxon>Bacteria</taxon>
        <taxon>Bacillati</taxon>
        <taxon>Bacillota</taxon>
        <taxon>Clostridia</taxon>
        <taxon>Eubacteriales</taxon>
        <taxon>Clostridiaceae</taxon>
        <taxon>Clostridium</taxon>
    </lineage>
</organism>